<evidence type="ECO:0000259" key="4">
    <source>
        <dbReference type="PROSITE" id="PS50075"/>
    </source>
</evidence>
<dbReference type="GeneID" id="38110645"/>
<dbReference type="Gene3D" id="3.30.300.30">
    <property type="match status" value="1"/>
</dbReference>
<evidence type="ECO:0000313" key="5">
    <source>
        <dbReference type="EMBL" id="RDW92953.1"/>
    </source>
</evidence>
<sequence>MGSNSQFSTDVGLARLLEQKLGQFSEQVAVEQGTQRMTFRDLHVQALALAHEIRVRTNSQPIPIPIVASRGIEHIVCQAAVVLAGAICVPLDVELPDDRLGELISYLEGACLLLTDPKNQERCLPTNIPHVVVDSRIPQSQQVGNGACNKHEQLDQQNGHAHDEVATNGHDCNSVSHIFFTSGSTGKPKAVQVRASGLLNLIFNDFAPLGQGQRLGHVCNTGFDVSMWEIWSGLLHGATIVVFERGEILDAHIMEQKLREARIDVIWQTTSLLGIIAHVCPAAYATVDTLLTGGEAINMQTIRRIFDHGPPRRLYNAYGPTELSVLATYHLVSEADLDRDLIPIGRPLSGYDAFVVGEDMREVCDGEVGELVVGGMGVAAGYLGNPEKTSKVFVHAPHLVDVGGIVYRTGDLVRKNGSGQLEYLGRRDNEVKIGGQRVELEAVERCLLDTGLVSLAVALRVSERWAGEGSCSSLLAAYVVPMSDDIDDRSILLAYQERSRHMMVPRLRVVSRIPLTGSGKMNRKALAREFETEMEGIKGGPVQQQLVDAGDELNQIWARVLGRSLSSLSAEDDFFALGGTSLHAVRLVHDINRSMGISLEVAMLFENPTLERMSEAVRKLRSHTNGKTADGRVKKPQWVEDMDLGQDLQVTGAPVDWQKESEGRAFLTGATGFVGAMLLAQLLAHPKVTAVACLVRAKDNHHARARLREALSKYNQALTSSEAAKIVPVAGDLAQDDLGLGAENYRQYANWSSVVFHLAAHVNYIEPYSTHRPANVLGTLNVIRFSQASRSKSLHYTSSVSAYGPTGLISGTKYLAEDERPREHMQSLEYDTGYAQSKFTAETIVWNAIDAGMPITIYRLGSALPPHGNSKALKASDDFFTRLLRTCIQLGVYPSIPGHREDLISIDWVTSSILHISSKSASARQAYNIVHPHQQVPDLPTIFQSVNGYLGRRPLRELPYREWLDTISQPPDNPLTSLVPMLEEPVRDGLSRWQMQQAVPKFLTDNLRRVLVDAPELLDCLPPAELIEMYIPHWVREASASQDATATLLAPTN</sequence>
<dbReference type="InterPro" id="IPR045851">
    <property type="entry name" value="AMP-bd_C_sf"/>
</dbReference>
<dbReference type="InterPro" id="IPR013120">
    <property type="entry name" value="FAR_NAD-bd"/>
</dbReference>
<dbReference type="InterPro" id="IPR020806">
    <property type="entry name" value="PKS_PP-bd"/>
</dbReference>
<dbReference type="SUPFAM" id="SSF47336">
    <property type="entry name" value="ACP-like"/>
    <property type="match status" value="1"/>
</dbReference>
<dbReference type="GO" id="GO:0031177">
    <property type="term" value="F:phosphopantetheine binding"/>
    <property type="evidence" value="ECO:0007669"/>
    <property type="project" value="InterPro"/>
</dbReference>
<dbReference type="Gene3D" id="3.40.50.980">
    <property type="match status" value="2"/>
</dbReference>
<dbReference type="PANTHER" id="PTHR44845:SF6">
    <property type="entry name" value="BETA-ALANINE-ACTIVATING ENZYME"/>
    <property type="match status" value="1"/>
</dbReference>
<dbReference type="InterPro" id="IPR020845">
    <property type="entry name" value="AMP-binding_CS"/>
</dbReference>
<dbReference type="Gene3D" id="1.10.1200.10">
    <property type="entry name" value="ACP-like"/>
    <property type="match status" value="1"/>
</dbReference>
<dbReference type="InterPro" id="IPR010080">
    <property type="entry name" value="Thioester_reductase-like_dom"/>
</dbReference>
<evidence type="ECO:0000256" key="2">
    <source>
        <dbReference type="ARBA" id="ARBA00022553"/>
    </source>
</evidence>
<protein>
    <submittedName>
        <fullName evidence="5">NRPS-like enzyme, putative (JCVI)</fullName>
    </submittedName>
</protein>
<dbReference type="InterPro" id="IPR000873">
    <property type="entry name" value="AMP-dep_synth/lig_dom"/>
</dbReference>
<evidence type="ECO:0000256" key="3">
    <source>
        <dbReference type="ARBA" id="ARBA00029454"/>
    </source>
</evidence>
<dbReference type="PANTHER" id="PTHR44845">
    <property type="entry name" value="CARRIER DOMAIN-CONTAINING PROTEIN"/>
    <property type="match status" value="1"/>
</dbReference>
<dbReference type="SMART" id="SM00823">
    <property type="entry name" value="PKS_PP"/>
    <property type="match status" value="1"/>
</dbReference>
<keyword evidence="1" id="KW-0596">Phosphopantetheine</keyword>
<dbReference type="InterPro" id="IPR009081">
    <property type="entry name" value="PP-bd_ACP"/>
</dbReference>
<reference evidence="5 6" key="1">
    <citation type="journal article" date="2018" name="IMA Fungus">
        <title>IMA Genome-F 9: Draft genome sequence of Annulohypoxylon stygium, Aspergillus mulundensis, Berkeleyomyces basicola (syn. Thielaviopsis basicola), Ceratocystis smalleyi, two Cercospora beticola strains, Coleophoma cylindrospora, Fusarium fracticaudum, Phialophora cf. hyalina, and Morchella septimelata.</title>
        <authorList>
            <person name="Wingfield B.D."/>
            <person name="Bills G.F."/>
            <person name="Dong Y."/>
            <person name="Huang W."/>
            <person name="Nel W.J."/>
            <person name="Swalarsk-Parry B.S."/>
            <person name="Vaghefi N."/>
            <person name="Wilken P.M."/>
            <person name="An Z."/>
            <person name="de Beer Z.W."/>
            <person name="De Vos L."/>
            <person name="Chen L."/>
            <person name="Duong T.A."/>
            <person name="Gao Y."/>
            <person name="Hammerbacher A."/>
            <person name="Kikkert J.R."/>
            <person name="Li Y."/>
            <person name="Li H."/>
            <person name="Li K."/>
            <person name="Li Q."/>
            <person name="Liu X."/>
            <person name="Ma X."/>
            <person name="Naidoo K."/>
            <person name="Pethybridge S.J."/>
            <person name="Sun J."/>
            <person name="Steenkamp E.T."/>
            <person name="van der Nest M.A."/>
            <person name="van Wyk S."/>
            <person name="Wingfield M.J."/>
            <person name="Xiong C."/>
            <person name="Yue Q."/>
            <person name="Zhang X."/>
        </authorList>
    </citation>
    <scope>NUCLEOTIDE SEQUENCE [LARGE SCALE GENOMIC DNA]</scope>
    <source>
        <strain evidence="5 6">DSM 5745</strain>
    </source>
</reference>
<accession>A0A3D8T325</accession>
<dbReference type="NCBIfam" id="TIGR01746">
    <property type="entry name" value="Thioester-redct"/>
    <property type="match status" value="1"/>
</dbReference>
<dbReference type="SUPFAM" id="SSF56801">
    <property type="entry name" value="Acetyl-CoA synthetase-like"/>
    <property type="match status" value="1"/>
</dbReference>
<dbReference type="PROSITE" id="PS50075">
    <property type="entry name" value="CARRIER"/>
    <property type="match status" value="1"/>
</dbReference>
<dbReference type="SUPFAM" id="SSF51735">
    <property type="entry name" value="NAD(P)-binding Rossmann-fold domains"/>
    <property type="match status" value="1"/>
</dbReference>
<comment type="caution">
    <text evidence="5">The sequence shown here is derived from an EMBL/GenBank/DDBJ whole genome shotgun (WGS) entry which is preliminary data.</text>
</comment>
<dbReference type="EMBL" id="PVWQ01000001">
    <property type="protein sequence ID" value="RDW92953.1"/>
    <property type="molecule type" value="Genomic_DNA"/>
</dbReference>
<dbReference type="AlphaFoldDB" id="A0A3D8T325"/>
<dbReference type="Gene3D" id="2.30.38.10">
    <property type="entry name" value="Luciferase, Domain 3"/>
    <property type="match status" value="1"/>
</dbReference>
<organism evidence="5 6">
    <name type="scientific">Aspergillus mulundensis</name>
    <dbReference type="NCBI Taxonomy" id="1810919"/>
    <lineage>
        <taxon>Eukaryota</taxon>
        <taxon>Fungi</taxon>
        <taxon>Dikarya</taxon>
        <taxon>Ascomycota</taxon>
        <taxon>Pezizomycotina</taxon>
        <taxon>Eurotiomycetes</taxon>
        <taxon>Eurotiomycetidae</taxon>
        <taxon>Eurotiales</taxon>
        <taxon>Aspergillaceae</taxon>
        <taxon>Aspergillus</taxon>
        <taxon>Aspergillus subgen. Nidulantes</taxon>
    </lineage>
</organism>
<dbReference type="Pfam" id="PF07993">
    <property type="entry name" value="NAD_binding_4"/>
    <property type="match status" value="1"/>
</dbReference>
<dbReference type="Gene3D" id="3.40.50.720">
    <property type="entry name" value="NAD(P)-binding Rossmann-like Domain"/>
    <property type="match status" value="1"/>
</dbReference>
<dbReference type="CDD" id="cd05930">
    <property type="entry name" value="A_NRPS"/>
    <property type="match status" value="1"/>
</dbReference>
<name>A0A3D8T325_9EURO</name>
<dbReference type="Pfam" id="PF00550">
    <property type="entry name" value="PP-binding"/>
    <property type="match status" value="1"/>
</dbReference>
<dbReference type="InterPro" id="IPR036291">
    <property type="entry name" value="NAD(P)-bd_dom_sf"/>
</dbReference>
<proteinExistence type="inferred from homology"/>
<dbReference type="InterPro" id="IPR036736">
    <property type="entry name" value="ACP-like_sf"/>
</dbReference>
<feature type="domain" description="Carrier" evidence="4">
    <location>
        <begin position="544"/>
        <end position="621"/>
    </location>
</feature>
<keyword evidence="6" id="KW-1185">Reference proteome</keyword>
<gene>
    <name evidence="5" type="ORF">DSM5745_00275</name>
</gene>
<dbReference type="STRING" id="1810919.A0A3D8T325"/>
<evidence type="ECO:0000313" key="6">
    <source>
        <dbReference type="Proteomes" id="UP000256690"/>
    </source>
</evidence>
<evidence type="ECO:0000256" key="1">
    <source>
        <dbReference type="ARBA" id="ARBA00022450"/>
    </source>
</evidence>
<dbReference type="Proteomes" id="UP000256690">
    <property type="component" value="Unassembled WGS sequence"/>
</dbReference>
<dbReference type="Pfam" id="PF00501">
    <property type="entry name" value="AMP-binding"/>
    <property type="match status" value="1"/>
</dbReference>
<comment type="similarity">
    <text evidence="3">Belongs to the NRP synthetase family.</text>
</comment>
<dbReference type="PROSITE" id="PS00455">
    <property type="entry name" value="AMP_BINDING"/>
    <property type="match status" value="1"/>
</dbReference>
<dbReference type="SMART" id="SM01294">
    <property type="entry name" value="PKS_PP_betabranch"/>
    <property type="match status" value="1"/>
</dbReference>
<dbReference type="OrthoDB" id="408177at2759"/>
<dbReference type="RefSeq" id="XP_026608136.1">
    <property type="nucleotide sequence ID" value="XM_026742291.1"/>
</dbReference>
<keyword evidence="2" id="KW-0597">Phosphoprotein</keyword>